<evidence type="ECO:0000256" key="1">
    <source>
        <dbReference type="SAM" id="Phobius"/>
    </source>
</evidence>
<dbReference type="Proteomes" id="UP000182584">
    <property type="component" value="Unassembled WGS sequence"/>
</dbReference>
<keyword evidence="1" id="KW-0472">Membrane</keyword>
<dbReference type="AlphaFoldDB" id="A0A1H9WBG4"/>
<organism evidence="2 3">
    <name type="scientific">Butyrivibrio fibrisolvens</name>
    <dbReference type="NCBI Taxonomy" id="831"/>
    <lineage>
        <taxon>Bacteria</taxon>
        <taxon>Bacillati</taxon>
        <taxon>Bacillota</taxon>
        <taxon>Clostridia</taxon>
        <taxon>Lachnospirales</taxon>
        <taxon>Lachnospiraceae</taxon>
        <taxon>Butyrivibrio</taxon>
    </lineage>
</organism>
<reference evidence="2 3" key="1">
    <citation type="submission" date="2016-10" db="EMBL/GenBank/DDBJ databases">
        <authorList>
            <person name="de Groot N.N."/>
        </authorList>
    </citation>
    <scope>NUCLEOTIDE SEQUENCE [LARGE SCALE GENOMIC DNA]</scope>
    <source>
        <strain evidence="2 3">AR40</strain>
    </source>
</reference>
<keyword evidence="1" id="KW-0812">Transmembrane</keyword>
<protein>
    <recommendedName>
        <fullName evidence="4">CPBP family intramembrane metalloprotease</fullName>
    </recommendedName>
</protein>
<feature type="transmembrane region" description="Helical" evidence="1">
    <location>
        <begin position="164"/>
        <end position="180"/>
    </location>
</feature>
<keyword evidence="1" id="KW-1133">Transmembrane helix</keyword>
<feature type="transmembrane region" description="Helical" evidence="1">
    <location>
        <begin position="56"/>
        <end position="74"/>
    </location>
</feature>
<dbReference type="OrthoDB" id="2230138at2"/>
<dbReference type="eggNOG" id="COG1266">
    <property type="taxonomic scope" value="Bacteria"/>
</dbReference>
<sequence>MDTTVYASRTAVKKRTRTSSGSVHKINKLTIVKWIVAVALIVGFTVLTEVVAKPDIFMFFALGAGLIILFHKGFSIKKYGRNFISGWQFWVWTAVSVALLIGADQLKKYMLWTMFVGQNSGIIQIWQKENYIGVVFYAITMIIILPLAENLFICKGLLSGKNKIALFVLAIAGLFVRGLFYAHGFYGILSYAVVAIPIVLVYLKTKNMYITLTAQIIVSAYLFIPDIAYDVARLMLR</sequence>
<proteinExistence type="predicted"/>
<name>A0A1H9WBG4_BUTFI</name>
<feature type="transmembrane region" description="Helical" evidence="1">
    <location>
        <begin position="86"/>
        <end position="103"/>
    </location>
</feature>
<feature type="transmembrane region" description="Helical" evidence="1">
    <location>
        <begin position="186"/>
        <end position="203"/>
    </location>
</feature>
<gene>
    <name evidence="2" type="ORF">SAMN04487884_1295</name>
</gene>
<dbReference type="EMBL" id="FOGJ01000029">
    <property type="protein sequence ID" value="SES31296.1"/>
    <property type="molecule type" value="Genomic_DNA"/>
</dbReference>
<feature type="transmembrane region" description="Helical" evidence="1">
    <location>
        <begin position="31"/>
        <end position="50"/>
    </location>
</feature>
<evidence type="ECO:0000313" key="3">
    <source>
        <dbReference type="Proteomes" id="UP000182584"/>
    </source>
</evidence>
<accession>A0A1H9WBG4</accession>
<evidence type="ECO:0008006" key="4">
    <source>
        <dbReference type="Google" id="ProtNLM"/>
    </source>
</evidence>
<evidence type="ECO:0000313" key="2">
    <source>
        <dbReference type="EMBL" id="SES31296.1"/>
    </source>
</evidence>
<feature type="transmembrane region" description="Helical" evidence="1">
    <location>
        <begin position="210"/>
        <end position="229"/>
    </location>
</feature>
<feature type="transmembrane region" description="Helical" evidence="1">
    <location>
        <begin position="131"/>
        <end position="152"/>
    </location>
</feature>
<dbReference type="RefSeq" id="WP_027216655.1">
    <property type="nucleotide sequence ID" value="NZ_FOGJ01000029.1"/>
</dbReference>